<dbReference type="SUPFAM" id="SSF55103">
    <property type="entry name" value="FAD-linked oxidases, C-terminal domain"/>
    <property type="match status" value="1"/>
</dbReference>
<dbReference type="InterPro" id="IPR016167">
    <property type="entry name" value="FAD-bd_PCMH_sub1"/>
</dbReference>
<dbReference type="PIRSF" id="PIRSF000101">
    <property type="entry name" value="D-lactate_dh"/>
    <property type="match status" value="1"/>
</dbReference>
<dbReference type="GO" id="GO:0006089">
    <property type="term" value="P:lactate metabolic process"/>
    <property type="evidence" value="ECO:0007669"/>
    <property type="project" value="UniProtKB-UniRule"/>
</dbReference>
<dbReference type="PANTHER" id="PTHR43716">
    <property type="entry name" value="D-2-HYDROXYGLUTARATE DEHYDROGENASE, MITOCHONDRIAL"/>
    <property type="match status" value="1"/>
</dbReference>
<keyword evidence="5" id="KW-0997">Cell inner membrane</keyword>
<dbReference type="InterPro" id="IPR016164">
    <property type="entry name" value="FAD-linked_Oxase-like_C"/>
</dbReference>
<feature type="domain" description="FAD-binding PCMH-type" evidence="8">
    <location>
        <begin position="56"/>
        <end position="288"/>
    </location>
</feature>
<dbReference type="EMBL" id="QJJK01000007">
    <property type="protein sequence ID" value="PXW57301.1"/>
    <property type="molecule type" value="Genomic_DNA"/>
</dbReference>
<feature type="binding site" evidence="7">
    <location>
        <position position="273"/>
    </location>
    <ligand>
        <name>FAD</name>
        <dbReference type="ChEBI" id="CHEBI:57692"/>
    </ligand>
</feature>
<evidence type="ECO:0000256" key="2">
    <source>
        <dbReference type="ARBA" id="ARBA00022630"/>
    </source>
</evidence>
<feature type="binding site" evidence="5 7">
    <location>
        <begin position="99"/>
        <end position="100"/>
    </location>
    <ligand>
        <name>FAD</name>
        <dbReference type="ChEBI" id="CHEBI:57692"/>
    </ligand>
</feature>
<keyword evidence="3 5" id="KW-0274">FAD</keyword>
<accession>A0A2V3U473</accession>
<organism evidence="9 10">
    <name type="scientific">Chelatococcus asaccharovorans</name>
    <dbReference type="NCBI Taxonomy" id="28210"/>
    <lineage>
        <taxon>Bacteria</taxon>
        <taxon>Pseudomonadati</taxon>
        <taxon>Pseudomonadota</taxon>
        <taxon>Alphaproteobacteria</taxon>
        <taxon>Hyphomicrobiales</taxon>
        <taxon>Chelatococcaceae</taxon>
        <taxon>Chelatococcus</taxon>
    </lineage>
</organism>
<comment type="subcellular location">
    <subcellularLocation>
        <location evidence="5">Cell inner membrane</location>
        <topology evidence="5">Peripheral membrane protein</topology>
        <orientation evidence="5">Cytoplasmic side</orientation>
    </subcellularLocation>
</comment>
<reference evidence="9 10" key="1">
    <citation type="submission" date="2018-05" db="EMBL/GenBank/DDBJ databases">
        <title>Genomic Encyclopedia of Type Strains, Phase IV (KMG-IV): sequencing the most valuable type-strain genomes for metagenomic binning, comparative biology and taxonomic classification.</title>
        <authorList>
            <person name="Goeker M."/>
        </authorList>
    </citation>
    <scope>NUCLEOTIDE SEQUENCE [LARGE SCALE GENOMIC DNA]</scope>
    <source>
        <strain evidence="9 10">DSM 6462</strain>
    </source>
</reference>
<feature type="binding site" evidence="5 7">
    <location>
        <position position="278"/>
    </location>
    <ligand>
        <name>FAD</name>
        <dbReference type="ChEBI" id="CHEBI:57692"/>
    </ligand>
</feature>
<feature type="binding site" evidence="5 7">
    <location>
        <position position="175"/>
    </location>
    <ligand>
        <name>FAD</name>
        <dbReference type="ChEBI" id="CHEBI:57692"/>
    </ligand>
</feature>
<dbReference type="InterPro" id="IPR016172">
    <property type="entry name" value="D-lactate_DH_C-sub1"/>
</dbReference>
<dbReference type="InterPro" id="IPR016169">
    <property type="entry name" value="FAD-bd_PCMH_sub2"/>
</dbReference>
<dbReference type="InterPro" id="IPR006094">
    <property type="entry name" value="Oxid_FAD_bind_N"/>
</dbReference>
<dbReference type="InterPro" id="IPR051264">
    <property type="entry name" value="FAD-oxidored/transferase_4"/>
</dbReference>
<evidence type="ECO:0000256" key="4">
    <source>
        <dbReference type="ARBA" id="ARBA00023002"/>
    </source>
</evidence>
<evidence type="ECO:0000259" key="8">
    <source>
        <dbReference type="PROSITE" id="PS51387"/>
    </source>
</evidence>
<dbReference type="PROSITE" id="PS51387">
    <property type="entry name" value="FAD_PCMH"/>
    <property type="match status" value="1"/>
</dbReference>
<dbReference type="Gene3D" id="3.30.43.10">
    <property type="entry name" value="Uridine Diphospho-n-acetylenolpyruvylglucosamine Reductase, domain 2"/>
    <property type="match status" value="1"/>
</dbReference>
<evidence type="ECO:0000313" key="9">
    <source>
        <dbReference type="EMBL" id="PXW57301.1"/>
    </source>
</evidence>
<dbReference type="InterPro" id="IPR016166">
    <property type="entry name" value="FAD-bd_PCMH"/>
</dbReference>
<comment type="similarity">
    <text evidence="5">Belongs to the quinone-dependent D-lactate dehydrogenase family.</text>
</comment>
<dbReference type="Pfam" id="PF09330">
    <property type="entry name" value="Lact-deh-memb"/>
    <property type="match status" value="1"/>
</dbReference>
<comment type="function">
    <text evidence="5 6">Catalyzes the oxidation of D-lactate to pyruvate.</text>
</comment>
<dbReference type="HAMAP" id="MF_02092">
    <property type="entry name" value="DLDH_Dld"/>
    <property type="match status" value="1"/>
</dbReference>
<keyword evidence="5 6" id="KW-0874">Quinone</keyword>
<keyword evidence="10" id="KW-1185">Reference proteome</keyword>
<comment type="caution">
    <text evidence="9">The sequence shown here is derived from an EMBL/GenBank/DDBJ whole genome shotgun (WGS) entry which is preliminary data.</text>
</comment>
<dbReference type="InterPro" id="IPR016173">
    <property type="entry name" value="D-lactate_DH_C-sub2"/>
</dbReference>
<comment type="cofactor">
    <cofactor evidence="1 5 6 7">
        <name>FAD</name>
        <dbReference type="ChEBI" id="CHEBI:57692"/>
    </cofactor>
</comment>
<evidence type="ECO:0000256" key="3">
    <source>
        <dbReference type="ARBA" id="ARBA00022827"/>
    </source>
</evidence>
<dbReference type="Gene3D" id="3.30.465.10">
    <property type="match status" value="1"/>
</dbReference>
<dbReference type="NCBIfam" id="NF008387">
    <property type="entry name" value="PRK11183.1"/>
    <property type="match status" value="1"/>
</dbReference>
<dbReference type="GO" id="GO:0022904">
    <property type="term" value="P:respiratory electron transport chain"/>
    <property type="evidence" value="ECO:0007669"/>
    <property type="project" value="InterPro"/>
</dbReference>
<dbReference type="GO" id="GO:0102029">
    <property type="term" value="F:D-lactate dehydrogenase (quinone) activity"/>
    <property type="evidence" value="ECO:0007669"/>
    <property type="project" value="UniProtKB-EC"/>
</dbReference>
<proteinExistence type="inferred from homology"/>
<dbReference type="InterPro" id="IPR036318">
    <property type="entry name" value="FAD-bd_PCMH-like_sf"/>
</dbReference>
<dbReference type="Gene3D" id="3.30.70.610">
    <property type="entry name" value="D-lactate dehydrogenase, cap domain, subdomain 1"/>
    <property type="match status" value="2"/>
</dbReference>
<evidence type="ECO:0000256" key="1">
    <source>
        <dbReference type="ARBA" id="ARBA00001974"/>
    </source>
</evidence>
<evidence type="ECO:0000313" key="10">
    <source>
        <dbReference type="Proteomes" id="UP000248021"/>
    </source>
</evidence>
<evidence type="ECO:0000256" key="7">
    <source>
        <dbReference type="PIRSR" id="PIRSR000101-1"/>
    </source>
</evidence>
<feature type="binding site" evidence="5 7">
    <location>
        <position position="165"/>
    </location>
    <ligand>
        <name>FAD</name>
        <dbReference type="ChEBI" id="CHEBI:57692"/>
    </ligand>
</feature>
<keyword evidence="5" id="KW-0472">Membrane</keyword>
<dbReference type="GO" id="GO:0031234">
    <property type="term" value="C:extrinsic component of cytoplasmic side of plasma membrane"/>
    <property type="evidence" value="ECO:0007669"/>
    <property type="project" value="UniProtKB-UniRule"/>
</dbReference>
<dbReference type="GO" id="GO:0004458">
    <property type="term" value="F:D-lactate dehydrogenase (cytochrome) activity"/>
    <property type="evidence" value="ECO:0007669"/>
    <property type="project" value="UniProtKB-UniRule"/>
</dbReference>
<dbReference type="GO" id="GO:0055085">
    <property type="term" value="P:transmembrane transport"/>
    <property type="evidence" value="ECO:0007669"/>
    <property type="project" value="InterPro"/>
</dbReference>
<dbReference type="EC" id="1.1.5.12" evidence="5"/>
<dbReference type="PANTHER" id="PTHR43716:SF1">
    <property type="entry name" value="D-2-HYDROXYGLUTARATE DEHYDROGENASE, MITOCHONDRIAL"/>
    <property type="match status" value="1"/>
</dbReference>
<dbReference type="InterPro" id="IPR015409">
    <property type="entry name" value="Lactate_DH_C"/>
</dbReference>
<gene>
    <name evidence="5" type="primary">dld</name>
    <name evidence="9" type="ORF">C7450_107342</name>
</gene>
<name>A0A2V3U473_9HYPH</name>
<dbReference type="GO" id="GO:0048038">
    <property type="term" value="F:quinone binding"/>
    <property type="evidence" value="ECO:0007669"/>
    <property type="project" value="UniProtKB-KW"/>
</dbReference>
<keyword evidence="5" id="KW-1003">Cell membrane</keyword>
<dbReference type="Proteomes" id="UP000248021">
    <property type="component" value="Unassembled WGS sequence"/>
</dbReference>
<feature type="binding site" evidence="5 7">
    <location>
        <position position="158"/>
    </location>
    <ligand>
        <name>FAD</name>
        <dbReference type="ChEBI" id="CHEBI:57692"/>
    </ligand>
</feature>
<protein>
    <recommendedName>
        <fullName evidence="5">Quinone-dependent D-lactate dehydrogenase</fullName>
        <ecNumber evidence="5">1.1.5.12</ecNumber>
    </recommendedName>
    <alternativeName>
        <fullName evidence="5">D-lactate dehydrogenase</fullName>
        <shortName evidence="5">D-LDH</shortName>
    </alternativeName>
</protein>
<evidence type="ECO:0000256" key="6">
    <source>
        <dbReference type="PIRNR" id="PIRNR000101"/>
    </source>
</evidence>
<evidence type="ECO:0000256" key="5">
    <source>
        <dbReference type="HAMAP-Rule" id="MF_02092"/>
    </source>
</evidence>
<dbReference type="Pfam" id="PF01565">
    <property type="entry name" value="FAD_binding_4"/>
    <property type="match status" value="1"/>
</dbReference>
<dbReference type="GO" id="GO:0071949">
    <property type="term" value="F:FAD binding"/>
    <property type="evidence" value="ECO:0007669"/>
    <property type="project" value="InterPro"/>
</dbReference>
<dbReference type="Gene3D" id="3.30.1370.20">
    <property type="entry name" value="D-lactate dehydrogenase, cap domain, subdomain 2"/>
    <property type="match status" value="1"/>
</dbReference>
<feature type="binding site" evidence="5">
    <location>
        <begin position="91"/>
        <end position="95"/>
    </location>
    <ligand>
        <name>FAD</name>
        <dbReference type="ChEBI" id="CHEBI:57692"/>
    </ligand>
</feature>
<keyword evidence="2 5" id="KW-0285">Flavoprotein</keyword>
<sequence length="599" mass="66617">MDAAFLDLSVPMRDAAGQKTIADEAGLIAVLQDIVGRSHVLTNPEATRRFRTGIRFGSGPVVAVVRPGSLVEQWRVLKACVAADKIVIMQSANTGVTGGSTPDGDDYDRGIVLINTMRIEGLHLINDGRQVVCLPGTTLFHLEKALDKIGRAPHSVIGSSCIGASVFGGVCNNSGGALIHRGPAFTQLALFARLDEARGLHLVNHLGIALGNDPETILEKLESGAFTPADIVNDPARAASDHDYADHVRDVDAATPSRFNADPRRLFEASGSAGKVMLMAVRLDTFPKEKEQVVFYIGSNDTGELESIRRHILQSFKTLPIEGEYMHRDSFDCAEVYGKDTFLVIHYLGTDMIPRLFALQAAFDNFCRRIAFLPKNLSAKMLQALSHLFPKHLPKRMTDYRDRFEHYLLLKMGDDGIAEARAYLKSIFPSQTSDYFECTPDEGDKAFLHRFAAAGAAIRYRAVHDREVEDIVALDIALRRNDENWFETLPEEIDKHMIRKLYCGHFFCHVFHQDYIVAKGSNCEEIEHAMWKLLDKRGAEYPAEHNVGHLYFAKPAMVDHFRALDPCNTFNPGIGRTTKCAHWMPRGQNDAPSRIRCDG</sequence>
<comment type="catalytic activity">
    <reaction evidence="5 6">
        <text>(R)-lactate + a quinone = a quinol + pyruvate</text>
        <dbReference type="Rhea" id="RHEA:51468"/>
        <dbReference type="ChEBI" id="CHEBI:15361"/>
        <dbReference type="ChEBI" id="CHEBI:16004"/>
        <dbReference type="ChEBI" id="CHEBI:24646"/>
        <dbReference type="ChEBI" id="CHEBI:132124"/>
        <dbReference type="EC" id="1.1.5.12"/>
    </reaction>
</comment>
<dbReference type="SUPFAM" id="SSF56176">
    <property type="entry name" value="FAD-binding/transporter-associated domain-like"/>
    <property type="match status" value="1"/>
</dbReference>
<dbReference type="AlphaFoldDB" id="A0A2V3U473"/>
<keyword evidence="4 5" id="KW-0560">Oxidoreductase</keyword>
<dbReference type="InterPro" id="IPR012256">
    <property type="entry name" value="D_lactate_DH"/>
</dbReference>
<dbReference type="RefSeq" id="WP_425351229.1">
    <property type="nucleotide sequence ID" value="NZ_JAHBRY010000001.1"/>
</dbReference>